<evidence type="ECO:0000259" key="8">
    <source>
        <dbReference type="PROSITE" id="PS50929"/>
    </source>
</evidence>
<dbReference type="GeneID" id="106475251"/>
<keyword evidence="1" id="KW-0813">Transport</keyword>
<sequence>MLFISAVRASRVLHHCMLQSVMRAPMCFFDTTPMGRTLNRFGKDIDVVDIQIPLNFNGGIDCLLQVLSSIIIISVTNPVFIAAAIPIGLIYLFIQKLYIGSSRQLKRIESVTRSPIYNHFSETLNGTSTIRAFCAQEFFIGQSNVKVDLNQNTFFCPY</sequence>
<dbReference type="PANTHER" id="PTHR24223">
    <property type="entry name" value="ATP-BINDING CASSETTE SUB-FAMILY C"/>
    <property type="match status" value="1"/>
</dbReference>
<dbReference type="PROSITE" id="PS50929">
    <property type="entry name" value="ABC_TM1F"/>
    <property type="match status" value="1"/>
</dbReference>
<protein>
    <submittedName>
        <fullName evidence="10">Canalicular multispecific organic anion transporter 1-like</fullName>
    </submittedName>
</protein>
<dbReference type="Gene3D" id="1.20.1560.10">
    <property type="entry name" value="ABC transporter type 1, transmembrane domain"/>
    <property type="match status" value="1"/>
</dbReference>
<reference evidence="10" key="1">
    <citation type="submission" date="2025-08" db="UniProtKB">
        <authorList>
            <consortium name="RefSeq"/>
        </authorList>
    </citation>
    <scope>IDENTIFICATION</scope>
    <source>
        <tissue evidence="10">Muscle</tissue>
    </source>
</reference>
<feature type="domain" description="ABC transmembrane type-1" evidence="8">
    <location>
        <begin position="1"/>
        <end position="142"/>
    </location>
</feature>
<name>A0ABM1BZ35_LIMPO</name>
<evidence type="ECO:0000256" key="5">
    <source>
        <dbReference type="ARBA" id="ARBA00022989"/>
    </source>
</evidence>
<evidence type="ECO:0000256" key="6">
    <source>
        <dbReference type="ARBA" id="ARBA00023136"/>
    </source>
</evidence>
<organism evidence="9 10">
    <name type="scientific">Limulus polyphemus</name>
    <name type="common">Atlantic horseshoe crab</name>
    <dbReference type="NCBI Taxonomy" id="6850"/>
    <lineage>
        <taxon>Eukaryota</taxon>
        <taxon>Metazoa</taxon>
        <taxon>Ecdysozoa</taxon>
        <taxon>Arthropoda</taxon>
        <taxon>Chelicerata</taxon>
        <taxon>Merostomata</taxon>
        <taxon>Xiphosura</taxon>
        <taxon>Limulidae</taxon>
        <taxon>Limulus</taxon>
    </lineage>
</organism>
<feature type="transmembrane region" description="Helical" evidence="7">
    <location>
        <begin position="66"/>
        <end position="94"/>
    </location>
</feature>
<accession>A0ABM1BZ35</accession>
<keyword evidence="4" id="KW-0067">ATP-binding</keyword>
<evidence type="ECO:0000313" key="10">
    <source>
        <dbReference type="RefSeq" id="XP_013791406.1"/>
    </source>
</evidence>
<keyword evidence="6 7" id="KW-0472">Membrane</keyword>
<keyword evidence="2 7" id="KW-0812">Transmembrane</keyword>
<dbReference type="Proteomes" id="UP000694941">
    <property type="component" value="Unplaced"/>
</dbReference>
<keyword evidence="9" id="KW-1185">Reference proteome</keyword>
<dbReference type="SUPFAM" id="SSF90123">
    <property type="entry name" value="ABC transporter transmembrane region"/>
    <property type="match status" value="1"/>
</dbReference>
<dbReference type="Pfam" id="PF00664">
    <property type="entry name" value="ABC_membrane"/>
    <property type="match status" value="1"/>
</dbReference>
<dbReference type="InterPro" id="IPR011527">
    <property type="entry name" value="ABC1_TM_dom"/>
</dbReference>
<evidence type="ECO:0000256" key="4">
    <source>
        <dbReference type="ARBA" id="ARBA00022840"/>
    </source>
</evidence>
<dbReference type="InterPro" id="IPR050173">
    <property type="entry name" value="ABC_transporter_C-like"/>
</dbReference>
<dbReference type="RefSeq" id="XP_013791406.1">
    <property type="nucleotide sequence ID" value="XM_013935952.2"/>
</dbReference>
<evidence type="ECO:0000313" key="9">
    <source>
        <dbReference type="Proteomes" id="UP000694941"/>
    </source>
</evidence>
<dbReference type="PANTHER" id="PTHR24223:SF415">
    <property type="entry name" value="FI20190P1"/>
    <property type="match status" value="1"/>
</dbReference>
<dbReference type="InterPro" id="IPR036640">
    <property type="entry name" value="ABC1_TM_sf"/>
</dbReference>
<keyword evidence="5 7" id="KW-1133">Transmembrane helix</keyword>
<evidence type="ECO:0000256" key="1">
    <source>
        <dbReference type="ARBA" id="ARBA00022448"/>
    </source>
</evidence>
<evidence type="ECO:0000256" key="3">
    <source>
        <dbReference type="ARBA" id="ARBA00022741"/>
    </source>
</evidence>
<gene>
    <name evidence="10" type="primary">LOC106475251</name>
</gene>
<keyword evidence="3" id="KW-0547">Nucleotide-binding</keyword>
<evidence type="ECO:0000256" key="7">
    <source>
        <dbReference type="SAM" id="Phobius"/>
    </source>
</evidence>
<evidence type="ECO:0000256" key="2">
    <source>
        <dbReference type="ARBA" id="ARBA00022692"/>
    </source>
</evidence>
<proteinExistence type="predicted"/>